<gene>
    <name evidence="4" type="ORF">K444DRAFT_532461</name>
</gene>
<dbReference type="Gene3D" id="3.40.50.300">
    <property type="entry name" value="P-loop containing nucleotide triphosphate hydrolases"/>
    <property type="match status" value="1"/>
</dbReference>
<dbReference type="STRING" id="1095630.A0A2J6T575"/>
<dbReference type="Pfam" id="PF24883">
    <property type="entry name" value="NPHP3_N"/>
    <property type="match status" value="1"/>
</dbReference>
<evidence type="ECO:0000313" key="4">
    <source>
        <dbReference type="EMBL" id="PMD58174.1"/>
    </source>
</evidence>
<dbReference type="InterPro" id="IPR027417">
    <property type="entry name" value="P-loop_NTPase"/>
</dbReference>
<evidence type="ECO:0000256" key="1">
    <source>
        <dbReference type="ARBA" id="ARBA00022737"/>
    </source>
</evidence>
<evidence type="ECO:0000313" key="5">
    <source>
        <dbReference type="Proteomes" id="UP000235371"/>
    </source>
</evidence>
<dbReference type="RefSeq" id="XP_024735078.1">
    <property type="nucleotide sequence ID" value="XM_024875082.1"/>
</dbReference>
<accession>A0A2J6T575</accession>
<dbReference type="InterPro" id="IPR056884">
    <property type="entry name" value="NPHP3-like_N"/>
</dbReference>
<evidence type="ECO:0000259" key="3">
    <source>
        <dbReference type="Pfam" id="PF25053"/>
    </source>
</evidence>
<proteinExistence type="predicted"/>
<organism evidence="4 5">
    <name type="scientific">Hyaloscypha bicolor E</name>
    <dbReference type="NCBI Taxonomy" id="1095630"/>
    <lineage>
        <taxon>Eukaryota</taxon>
        <taxon>Fungi</taxon>
        <taxon>Dikarya</taxon>
        <taxon>Ascomycota</taxon>
        <taxon>Pezizomycotina</taxon>
        <taxon>Leotiomycetes</taxon>
        <taxon>Helotiales</taxon>
        <taxon>Hyaloscyphaceae</taxon>
        <taxon>Hyaloscypha</taxon>
        <taxon>Hyaloscypha bicolor</taxon>
    </lineage>
</organism>
<sequence length="670" mass="77624">MPLDPFTALSVAAEVVQFVDFSITIVSKGHKLAMSRTSQLQEHEHMEAAAKRLRDATRRIDLLLTASPESDADRALKTICNGCKDVSNELSNELSKLKVPAGCNYRYWKSFRQGLKSVWGKSKLEAVNERLAELRQDLTIHVSDRRFSLLEQHVKQTMKEMLGVAQTVGGYAHHFNTSINSYLFTQSALEDKSQIQRLRDEKWQATSSTIMRNLRFASIHARLDAITTAHKKTFEWIFEEYNDYTRWLQSGTGMYWIQGKAAFGKSTLMHFIATHEKTMRNLRIWSGSSSLVVLRFYFWNSGDHEQRSLTGLLRSLLFEILAGHGSAIHYVFPSEWSEFYQYNIEPQPWRLPNLQKALTAAIRYLSSDFKICFFIDGLDEYEGDHVELTSLFKKLADDHDHIKFCVSSRPWTQFDEFASNAPHLMLQDLTKDDIEAYVVDNLGKNQKMLQLSDEDPDSVHELINEIVERASGVFLWVEIVVKSLMNGLRNSDDISRLQRRLQAVPKDLENLYEHMLKGIEDFYKEDASIVFEIFRMARIDPIPERSFNIPALYRVLEADFRTATSKKIEPRSEEEYAQIKRFKAYQGLEIWLRNCCKGLLEVDVVLEDDLEVVRNELRFPPIRYMHRTVKDYLEEIPVRQHLSSFIKDPTVGSNLSFLVSDIIELKEMSP</sequence>
<reference evidence="4 5" key="1">
    <citation type="submission" date="2016-04" db="EMBL/GenBank/DDBJ databases">
        <title>A degradative enzymes factory behind the ericoid mycorrhizal symbiosis.</title>
        <authorList>
            <consortium name="DOE Joint Genome Institute"/>
            <person name="Martino E."/>
            <person name="Morin E."/>
            <person name="Grelet G."/>
            <person name="Kuo A."/>
            <person name="Kohler A."/>
            <person name="Daghino S."/>
            <person name="Barry K."/>
            <person name="Choi C."/>
            <person name="Cichocki N."/>
            <person name="Clum A."/>
            <person name="Copeland A."/>
            <person name="Hainaut M."/>
            <person name="Haridas S."/>
            <person name="Labutti K."/>
            <person name="Lindquist E."/>
            <person name="Lipzen A."/>
            <person name="Khouja H.-R."/>
            <person name="Murat C."/>
            <person name="Ohm R."/>
            <person name="Olson A."/>
            <person name="Spatafora J."/>
            <person name="Veneault-Fourrey C."/>
            <person name="Henrissat B."/>
            <person name="Grigoriev I."/>
            <person name="Martin F."/>
            <person name="Perotto S."/>
        </authorList>
    </citation>
    <scope>NUCLEOTIDE SEQUENCE [LARGE SCALE GENOMIC DNA]</scope>
    <source>
        <strain evidence="4 5">E</strain>
    </source>
</reference>
<keyword evidence="5" id="KW-1185">Reference proteome</keyword>
<dbReference type="OrthoDB" id="443402at2759"/>
<dbReference type="PANTHER" id="PTHR10039">
    <property type="entry name" value="AMELOGENIN"/>
    <property type="match status" value="1"/>
</dbReference>
<dbReference type="GeneID" id="36583162"/>
<dbReference type="InParanoid" id="A0A2J6T575"/>
<feature type="domain" description="DUF7791" evidence="3">
    <location>
        <begin position="519"/>
        <end position="645"/>
    </location>
</feature>
<evidence type="ECO:0000259" key="2">
    <source>
        <dbReference type="Pfam" id="PF24883"/>
    </source>
</evidence>
<dbReference type="Pfam" id="PF25053">
    <property type="entry name" value="DUF7791"/>
    <property type="match status" value="1"/>
</dbReference>
<protein>
    <recommendedName>
        <fullName evidence="6">NACHT domain-containing protein</fullName>
    </recommendedName>
</protein>
<keyword evidence="1" id="KW-0677">Repeat</keyword>
<evidence type="ECO:0008006" key="6">
    <source>
        <dbReference type="Google" id="ProtNLM"/>
    </source>
</evidence>
<feature type="non-terminal residue" evidence="4">
    <location>
        <position position="670"/>
    </location>
</feature>
<dbReference type="PANTHER" id="PTHR10039:SF5">
    <property type="entry name" value="NACHT DOMAIN-CONTAINING PROTEIN"/>
    <property type="match status" value="1"/>
</dbReference>
<dbReference type="SUPFAM" id="SSF52540">
    <property type="entry name" value="P-loop containing nucleoside triphosphate hydrolases"/>
    <property type="match status" value="1"/>
</dbReference>
<dbReference type="InterPro" id="IPR056693">
    <property type="entry name" value="DUF7791"/>
</dbReference>
<dbReference type="EMBL" id="KZ613828">
    <property type="protein sequence ID" value="PMD58174.1"/>
    <property type="molecule type" value="Genomic_DNA"/>
</dbReference>
<dbReference type="Proteomes" id="UP000235371">
    <property type="component" value="Unassembled WGS sequence"/>
</dbReference>
<feature type="domain" description="Nephrocystin 3-like N-terminal" evidence="2">
    <location>
        <begin position="233"/>
        <end position="409"/>
    </location>
</feature>
<dbReference type="AlphaFoldDB" id="A0A2J6T575"/>
<name>A0A2J6T575_9HELO</name>